<dbReference type="PANTHER" id="PTHR13504:SF38">
    <property type="entry name" value="FIDO DOMAIN-CONTAINING PROTEIN"/>
    <property type="match status" value="1"/>
</dbReference>
<dbReference type="InterPro" id="IPR003812">
    <property type="entry name" value="Fido"/>
</dbReference>
<dbReference type="PROSITE" id="PS51459">
    <property type="entry name" value="FIDO"/>
    <property type="match status" value="1"/>
</dbReference>
<dbReference type="WBParaSite" id="GPLIN_001573700">
    <property type="protein sequence ID" value="GPLIN_001573700"/>
    <property type="gene ID" value="GPLIN_001573700"/>
</dbReference>
<organism evidence="3 4">
    <name type="scientific">Globodera pallida</name>
    <name type="common">Potato cyst nematode worm</name>
    <name type="synonym">Heterodera pallida</name>
    <dbReference type="NCBI Taxonomy" id="36090"/>
    <lineage>
        <taxon>Eukaryota</taxon>
        <taxon>Metazoa</taxon>
        <taxon>Ecdysozoa</taxon>
        <taxon>Nematoda</taxon>
        <taxon>Chromadorea</taxon>
        <taxon>Rhabditida</taxon>
        <taxon>Tylenchina</taxon>
        <taxon>Tylenchomorpha</taxon>
        <taxon>Tylenchoidea</taxon>
        <taxon>Heteroderidae</taxon>
        <taxon>Heteroderinae</taxon>
        <taxon>Globodera</taxon>
    </lineage>
</organism>
<evidence type="ECO:0000313" key="4">
    <source>
        <dbReference type="WBParaSite" id="GPLIN_001573700"/>
    </source>
</evidence>
<evidence type="ECO:0000313" key="3">
    <source>
        <dbReference type="Proteomes" id="UP000050741"/>
    </source>
</evidence>
<dbReference type="Pfam" id="PF02661">
    <property type="entry name" value="Fic"/>
    <property type="match status" value="1"/>
</dbReference>
<dbReference type="InterPro" id="IPR036597">
    <property type="entry name" value="Fido-like_dom_sf"/>
</dbReference>
<reference evidence="3" key="1">
    <citation type="submission" date="2013-12" db="EMBL/GenBank/DDBJ databases">
        <authorList>
            <person name="Aslett M."/>
        </authorList>
    </citation>
    <scope>NUCLEOTIDE SEQUENCE [LARGE SCALE GENOMIC DNA]</scope>
    <source>
        <strain evidence="3">Lindley</strain>
    </source>
</reference>
<reference evidence="4" key="3">
    <citation type="submission" date="2016-06" db="UniProtKB">
        <authorList>
            <consortium name="WormBaseParasite"/>
        </authorList>
    </citation>
    <scope>IDENTIFICATION</scope>
</reference>
<feature type="domain" description="Fido" evidence="2">
    <location>
        <begin position="1"/>
        <end position="102"/>
    </location>
</feature>
<name>A0A183CS79_GLOPA</name>
<dbReference type="AlphaFoldDB" id="A0A183CS79"/>
<dbReference type="InterPro" id="IPR040198">
    <property type="entry name" value="Fido_containing"/>
</dbReference>
<protein>
    <submittedName>
        <fullName evidence="4">Fido domain-containing protein</fullName>
    </submittedName>
</protein>
<feature type="active site" evidence="1">
    <location>
        <position position="69"/>
    </location>
</feature>
<reference evidence="3" key="2">
    <citation type="submission" date="2014-05" db="EMBL/GenBank/DDBJ databases">
        <title>The genome and life-stage specific transcriptomes of Globodera pallida elucidate key aspects of plant parasitism by a cyst nematode.</title>
        <authorList>
            <person name="Cotton J.A."/>
            <person name="Lilley C.J."/>
            <person name="Jones L.M."/>
            <person name="Kikuchi T."/>
            <person name="Reid A.J."/>
            <person name="Thorpe P."/>
            <person name="Tsai I.J."/>
            <person name="Beasley H."/>
            <person name="Blok V."/>
            <person name="Cock P.J.A."/>
            <person name="Van den Akker S.E."/>
            <person name="Holroyd N."/>
            <person name="Hunt M."/>
            <person name="Mantelin S."/>
            <person name="Naghra H."/>
            <person name="Pain A."/>
            <person name="Palomares-Rius J.E."/>
            <person name="Zarowiecki M."/>
            <person name="Berriman M."/>
            <person name="Jones J.T."/>
            <person name="Urwin P.E."/>
        </authorList>
    </citation>
    <scope>NUCLEOTIDE SEQUENCE [LARGE SCALE GENOMIC DNA]</scope>
    <source>
        <strain evidence="3">Lindley</strain>
    </source>
</reference>
<dbReference type="Gene3D" id="1.10.3290.10">
    <property type="entry name" value="Fido-like domain"/>
    <property type="match status" value="1"/>
</dbReference>
<sequence length="102" mass="11288">MCRAQLAIGRLRNVGVSVGDYVVRAHAYVAAKMGVFIDQLNTDYRRAYRGQVGAAELAAFAHYQLTQIHPFRNANGRTGRLLMNHVLKSLGQQMILFPKSAG</sequence>
<evidence type="ECO:0000259" key="2">
    <source>
        <dbReference type="PROSITE" id="PS51459"/>
    </source>
</evidence>
<keyword evidence="3" id="KW-1185">Reference proteome</keyword>
<accession>A0A183CS79</accession>
<dbReference type="SUPFAM" id="SSF140931">
    <property type="entry name" value="Fic-like"/>
    <property type="match status" value="1"/>
</dbReference>
<dbReference type="Proteomes" id="UP000050741">
    <property type="component" value="Unassembled WGS sequence"/>
</dbReference>
<proteinExistence type="predicted"/>
<dbReference type="PANTHER" id="PTHR13504">
    <property type="entry name" value="FIDO DOMAIN-CONTAINING PROTEIN DDB_G0283145"/>
    <property type="match status" value="1"/>
</dbReference>
<evidence type="ECO:0000256" key="1">
    <source>
        <dbReference type="PIRSR" id="PIRSR640198-1"/>
    </source>
</evidence>